<proteinExistence type="inferred from homology"/>
<reference evidence="3" key="1">
    <citation type="journal article" date="2020" name="Stud. Mycol.">
        <title>101 Dothideomycetes genomes: a test case for predicting lifestyles and emergence of pathogens.</title>
        <authorList>
            <person name="Haridas S."/>
            <person name="Albert R."/>
            <person name="Binder M."/>
            <person name="Bloem J."/>
            <person name="Labutti K."/>
            <person name="Salamov A."/>
            <person name="Andreopoulos B."/>
            <person name="Baker S."/>
            <person name="Barry K."/>
            <person name="Bills G."/>
            <person name="Bluhm B."/>
            <person name="Cannon C."/>
            <person name="Castanera R."/>
            <person name="Culley D."/>
            <person name="Daum C."/>
            <person name="Ezra D."/>
            <person name="Gonzalez J."/>
            <person name="Henrissat B."/>
            <person name="Kuo A."/>
            <person name="Liang C."/>
            <person name="Lipzen A."/>
            <person name="Lutzoni F."/>
            <person name="Magnuson J."/>
            <person name="Mondo S."/>
            <person name="Nolan M."/>
            <person name="Ohm R."/>
            <person name="Pangilinan J."/>
            <person name="Park H.-J."/>
            <person name="Ramirez L."/>
            <person name="Alfaro M."/>
            <person name="Sun H."/>
            <person name="Tritt A."/>
            <person name="Yoshinaga Y."/>
            <person name="Zwiers L.-H."/>
            <person name="Turgeon B."/>
            <person name="Goodwin S."/>
            <person name="Spatafora J."/>
            <person name="Crous P."/>
            <person name="Grigoriev I."/>
        </authorList>
    </citation>
    <scope>NUCLEOTIDE SEQUENCE</scope>
    <source>
        <strain evidence="3">CBS 113389</strain>
    </source>
</reference>
<dbReference type="RefSeq" id="XP_033594266.1">
    <property type="nucleotide sequence ID" value="XM_033736406.1"/>
</dbReference>
<evidence type="ECO:0000256" key="1">
    <source>
        <dbReference type="ARBA" id="ARBA00038376"/>
    </source>
</evidence>
<dbReference type="Pfam" id="PF13460">
    <property type="entry name" value="NAD_binding_10"/>
    <property type="match status" value="1"/>
</dbReference>
<evidence type="ECO:0000313" key="4">
    <source>
        <dbReference type="Proteomes" id="UP000799767"/>
    </source>
</evidence>
<dbReference type="PANTHER" id="PTHR15020">
    <property type="entry name" value="FLAVIN REDUCTASE-RELATED"/>
    <property type="match status" value="1"/>
</dbReference>
<accession>A0A6A6Q8J8</accession>
<dbReference type="Gene3D" id="3.40.50.720">
    <property type="entry name" value="NAD(P)-binding Rossmann-like Domain"/>
    <property type="match status" value="1"/>
</dbReference>
<evidence type="ECO:0000259" key="2">
    <source>
        <dbReference type="Pfam" id="PF13460"/>
    </source>
</evidence>
<dbReference type="EMBL" id="MU001631">
    <property type="protein sequence ID" value="KAF2487697.1"/>
    <property type="molecule type" value="Genomic_DNA"/>
</dbReference>
<organism evidence="3 4">
    <name type="scientific">Neohortaea acidophila</name>
    <dbReference type="NCBI Taxonomy" id="245834"/>
    <lineage>
        <taxon>Eukaryota</taxon>
        <taxon>Fungi</taxon>
        <taxon>Dikarya</taxon>
        <taxon>Ascomycota</taxon>
        <taxon>Pezizomycotina</taxon>
        <taxon>Dothideomycetes</taxon>
        <taxon>Dothideomycetidae</taxon>
        <taxon>Mycosphaerellales</taxon>
        <taxon>Teratosphaeriaceae</taxon>
        <taxon>Neohortaea</taxon>
    </lineage>
</organism>
<name>A0A6A6Q8J8_9PEZI</name>
<protein>
    <recommendedName>
        <fullName evidence="2">NAD(P)-binding domain-containing protein</fullName>
    </recommendedName>
</protein>
<dbReference type="SUPFAM" id="SSF51735">
    <property type="entry name" value="NAD(P)-binding Rossmann-fold domains"/>
    <property type="match status" value="1"/>
</dbReference>
<dbReference type="AlphaFoldDB" id="A0A6A6Q8J8"/>
<dbReference type="GeneID" id="54477408"/>
<dbReference type="InterPro" id="IPR036291">
    <property type="entry name" value="NAD(P)-bd_dom_sf"/>
</dbReference>
<evidence type="ECO:0000313" key="3">
    <source>
        <dbReference type="EMBL" id="KAF2487697.1"/>
    </source>
</evidence>
<feature type="domain" description="NAD(P)-binding" evidence="2">
    <location>
        <begin position="9"/>
        <end position="185"/>
    </location>
</feature>
<gene>
    <name evidence="3" type="ORF">BDY17DRAFT_320218</name>
</gene>
<dbReference type="InterPro" id="IPR016040">
    <property type="entry name" value="NAD(P)-bd_dom"/>
</dbReference>
<keyword evidence="4" id="KW-1185">Reference proteome</keyword>
<dbReference type="PANTHER" id="PTHR15020:SF50">
    <property type="entry name" value="UPF0659 PROTEIN YMR090W"/>
    <property type="match status" value="1"/>
</dbReference>
<dbReference type="OrthoDB" id="10254221at2759"/>
<dbReference type="Proteomes" id="UP000799767">
    <property type="component" value="Unassembled WGS sequence"/>
</dbReference>
<comment type="similarity">
    <text evidence="1">Belongs to the avfA family.</text>
</comment>
<sequence>MAQSYAVLGATGNVGQSVLQSLMDNNREIHAYCRSRQKLKKLSPQIAKASNVKVFEGSLSDSALLADCLRGTRAAFLAVAATGNQPGCSIAQETAHKVISALEELKASHPNERLPKLVVLSSASTEHRLMYDSSNLFLNILYRAFSNIYDDLKAAEQYLRSKDALVSVTFIKPGALSVDSPKGHVISLDHAVTPCTFLDLGGGMLEVADDDTGRYDMKSVAINSNGKVAFPWQAPLLMIRGLIVHFLPFMYKFVG</sequence>